<dbReference type="Pfam" id="PF01083">
    <property type="entry name" value="Cutinase"/>
    <property type="match status" value="1"/>
</dbReference>
<dbReference type="Proteomes" id="UP000546213">
    <property type="component" value="Unassembled WGS sequence"/>
</dbReference>
<dbReference type="InterPro" id="IPR000675">
    <property type="entry name" value="Cutinase/axe"/>
</dbReference>
<name>A0A8H5V0T5_9HYPO</name>
<dbReference type="GO" id="GO:0052689">
    <property type="term" value="F:carboxylic ester hydrolase activity"/>
    <property type="evidence" value="ECO:0007669"/>
    <property type="project" value="UniProtKB-ARBA"/>
</dbReference>
<reference evidence="4 5" key="1">
    <citation type="submission" date="2020-05" db="EMBL/GenBank/DDBJ databases">
        <title>Identification and distribution of gene clusters putatively required for synthesis of sphingolipid metabolism inhibitors in phylogenetically diverse species of the filamentous fungus Fusarium.</title>
        <authorList>
            <person name="Kim H.-S."/>
            <person name="Busman M."/>
            <person name="Brown D.W."/>
            <person name="Divon H."/>
            <person name="Uhlig S."/>
            <person name="Proctor R.H."/>
        </authorList>
    </citation>
    <scope>NUCLEOTIDE SEQUENCE [LARGE SCALE GENOMIC DNA]</scope>
    <source>
        <strain evidence="4 5">NRRL 36939</strain>
    </source>
</reference>
<keyword evidence="5" id="KW-1185">Reference proteome</keyword>
<evidence type="ECO:0000256" key="2">
    <source>
        <dbReference type="ARBA" id="ARBA00023157"/>
    </source>
</evidence>
<evidence type="ECO:0000256" key="3">
    <source>
        <dbReference type="SAM" id="MobiDB-lite"/>
    </source>
</evidence>
<dbReference type="SMART" id="SM01110">
    <property type="entry name" value="Cutinase"/>
    <property type="match status" value="1"/>
</dbReference>
<evidence type="ECO:0000256" key="1">
    <source>
        <dbReference type="ARBA" id="ARBA00022801"/>
    </source>
</evidence>
<dbReference type="InterPro" id="IPR029058">
    <property type="entry name" value="AB_hydrolase_fold"/>
</dbReference>
<sequence length="323" mass="33130">MRPFALSAAVFAATVLSQKKGEKTECADGLYMIAVRGTGEDKGSGRIGEIAEDVSKRVNGSIVSPLDYPATLDDPDYFDSEGAGVEALSEALNDYHSSCPNGKIAVFGYSQGGQVATDVFCGGSDNKPLTMSLVKDSVVAIIAFGDPSHVANLTYDKGTSKKDGIFERPSNETKLCEDNYSDIFRSYCDTGDVYCDTGNNTETHGSYFEKYGKEVVDFVVGQYEKALKEESTSTQTSTATATAETSGSATASDASATASDASATASDASATASDASATASDASATASDAPSATTAAPGNAAAGLVPGLVLAMIPLALAVSDFL</sequence>
<dbReference type="OrthoDB" id="2586582at2759"/>
<dbReference type="EMBL" id="JAAOAS010000001">
    <property type="protein sequence ID" value="KAF5606361.1"/>
    <property type="molecule type" value="Genomic_DNA"/>
</dbReference>
<dbReference type="PANTHER" id="PTHR33630">
    <property type="entry name" value="CUTINASE RV1984C-RELATED-RELATED"/>
    <property type="match status" value="1"/>
</dbReference>
<comment type="caution">
    <text evidence="4">The sequence shown here is derived from an EMBL/GenBank/DDBJ whole genome shotgun (WGS) entry which is preliminary data.</text>
</comment>
<evidence type="ECO:0000313" key="5">
    <source>
        <dbReference type="Proteomes" id="UP000546213"/>
    </source>
</evidence>
<dbReference type="Gene3D" id="3.40.50.1820">
    <property type="entry name" value="alpha/beta hydrolase"/>
    <property type="match status" value="1"/>
</dbReference>
<feature type="region of interest" description="Disordered" evidence="3">
    <location>
        <begin position="229"/>
        <end position="253"/>
    </location>
</feature>
<feature type="compositionally biased region" description="Low complexity" evidence="3">
    <location>
        <begin position="232"/>
        <end position="253"/>
    </location>
</feature>
<dbReference type="PANTHER" id="PTHR33630:SF9">
    <property type="entry name" value="CUTINASE 4"/>
    <property type="match status" value="1"/>
</dbReference>
<protein>
    <submittedName>
        <fullName evidence="4">Acetylxylan esterase</fullName>
    </submittedName>
</protein>
<dbReference type="AlphaFoldDB" id="A0A8H5V0T5"/>
<proteinExistence type="predicted"/>
<accession>A0A8H5V0T5</accession>
<keyword evidence="2" id="KW-1015">Disulfide bond</keyword>
<keyword evidence="1" id="KW-0378">Hydrolase</keyword>
<organism evidence="4 5">
    <name type="scientific">Fusarium pseudocircinatum</name>
    <dbReference type="NCBI Taxonomy" id="56676"/>
    <lineage>
        <taxon>Eukaryota</taxon>
        <taxon>Fungi</taxon>
        <taxon>Dikarya</taxon>
        <taxon>Ascomycota</taxon>
        <taxon>Pezizomycotina</taxon>
        <taxon>Sordariomycetes</taxon>
        <taxon>Hypocreomycetidae</taxon>
        <taxon>Hypocreales</taxon>
        <taxon>Nectriaceae</taxon>
        <taxon>Fusarium</taxon>
        <taxon>Fusarium fujikuroi species complex</taxon>
    </lineage>
</organism>
<dbReference type="SUPFAM" id="SSF53474">
    <property type="entry name" value="alpha/beta-Hydrolases"/>
    <property type="match status" value="1"/>
</dbReference>
<gene>
    <name evidence="4" type="ORF">FPCIR_5</name>
</gene>
<evidence type="ECO:0000313" key="4">
    <source>
        <dbReference type="EMBL" id="KAF5606361.1"/>
    </source>
</evidence>